<proteinExistence type="predicted"/>
<reference evidence="1 2" key="1">
    <citation type="submission" date="2018-07" db="EMBL/GenBank/DDBJ databases">
        <title>Dyella solisilvae sp. nov., isolated from the pine and broad-leaved mixed forest soil.</title>
        <authorList>
            <person name="Gao Z."/>
            <person name="Qiu L."/>
        </authorList>
    </citation>
    <scope>NUCLEOTIDE SEQUENCE [LARGE SCALE GENOMIC DNA]</scope>
    <source>
        <strain evidence="1 2">DHG54</strain>
    </source>
</reference>
<gene>
    <name evidence="1" type="ORF">DVT68_16215</name>
</gene>
<evidence type="ECO:0000313" key="1">
    <source>
        <dbReference type="EMBL" id="RDI97310.1"/>
    </source>
</evidence>
<dbReference type="EMBL" id="QQSY01000005">
    <property type="protein sequence ID" value="RDI97310.1"/>
    <property type="molecule type" value="Genomic_DNA"/>
</dbReference>
<dbReference type="RefSeq" id="WP_114826156.1">
    <property type="nucleotide sequence ID" value="NZ_QQSY01000005.1"/>
</dbReference>
<dbReference type="Pfam" id="PF18950">
    <property type="entry name" value="DUF5694"/>
    <property type="match status" value="1"/>
</dbReference>
<sequence>MQRRIIGHLVGLTLAIPVLAQAQVRLDALDASMIGPRSQVMVLGSVHLGQEAKGVEIGPKELAPLLDRLANFAPTVIATENLPGETCDLMRRHPTIYPADEVAHYCPDTSKAQAATGMDVPAAIAESRRLLKSWPREPTSAQRRRLAATFLASGEPGSALVQWLQLPETERRAGDGLNEELVATLNRAQVRQDETNLIGAALAARLGLQRIYSMDDHTADNLDVEDEVAFSKAVQGAWDRAAARAKPVNDREAALAKQGDMLALYRFVNLPANQQLRSEVDFGAALQDSSPEHYGQRYVAGWEGRNMRMATNIRTTFSDHPGARVLVIVGATHKPWLDRWLGELQGVDIVDVQKVLRSSAK</sequence>
<dbReference type="OrthoDB" id="69432at2"/>
<organism evidence="1 2">
    <name type="scientific">Dyella solisilvae</name>
    <dbReference type="NCBI Taxonomy" id="1920168"/>
    <lineage>
        <taxon>Bacteria</taxon>
        <taxon>Pseudomonadati</taxon>
        <taxon>Pseudomonadota</taxon>
        <taxon>Gammaproteobacteria</taxon>
        <taxon>Lysobacterales</taxon>
        <taxon>Rhodanobacteraceae</taxon>
        <taxon>Dyella</taxon>
    </lineage>
</organism>
<keyword evidence="2" id="KW-1185">Reference proteome</keyword>
<accession>A0A370K5L9</accession>
<dbReference type="AlphaFoldDB" id="A0A370K5L9"/>
<comment type="caution">
    <text evidence="1">The sequence shown here is derived from an EMBL/GenBank/DDBJ whole genome shotgun (WGS) entry which is preliminary data.</text>
</comment>
<dbReference type="InterPro" id="IPR043749">
    <property type="entry name" value="DUF5694"/>
</dbReference>
<evidence type="ECO:0000313" key="2">
    <source>
        <dbReference type="Proteomes" id="UP000254711"/>
    </source>
</evidence>
<dbReference type="Proteomes" id="UP000254711">
    <property type="component" value="Unassembled WGS sequence"/>
</dbReference>
<protein>
    <submittedName>
        <fullName evidence="1">Uncharacterized protein</fullName>
    </submittedName>
</protein>
<name>A0A370K5L9_9GAMM</name>